<evidence type="ECO:0000256" key="2">
    <source>
        <dbReference type="ARBA" id="ARBA00022490"/>
    </source>
</evidence>
<dbReference type="GO" id="GO:0006417">
    <property type="term" value="P:regulation of translation"/>
    <property type="evidence" value="ECO:0007669"/>
    <property type="project" value="UniProtKB-KW"/>
</dbReference>
<keyword evidence="9" id="KW-1185">Reference proteome</keyword>
<dbReference type="SUPFAM" id="SSF48371">
    <property type="entry name" value="ARM repeat"/>
    <property type="match status" value="1"/>
</dbReference>
<accession>A0A6A3CJP3</accession>
<comment type="caution">
    <text evidence="8">The sequence shown here is derived from an EMBL/GenBank/DDBJ whole genome shotgun (WGS) entry which is preliminary data.</text>
</comment>
<protein>
    <recommendedName>
        <fullName evidence="7">PUM-HD domain-containing protein</fullName>
    </recommendedName>
</protein>
<feature type="repeat" description="Pumilio" evidence="6">
    <location>
        <begin position="65"/>
        <end position="100"/>
    </location>
</feature>
<evidence type="ECO:0000256" key="3">
    <source>
        <dbReference type="ARBA" id="ARBA00022737"/>
    </source>
</evidence>
<evidence type="ECO:0000313" key="8">
    <source>
        <dbReference type="EMBL" id="KAE8729353.1"/>
    </source>
</evidence>
<name>A0A6A3CJP3_HIBSY</name>
<dbReference type="Pfam" id="PF00806">
    <property type="entry name" value="PUF"/>
    <property type="match status" value="2"/>
</dbReference>
<proteinExistence type="predicted"/>
<dbReference type="Proteomes" id="UP000436088">
    <property type="component" value="Unassembled WGS sequence"/>
</dbReference>
<keyword evidence="5" id="KW-0694">RNA-binding</keyword>
<dbReference type="GO" id="GO:0005737">
    <property type="term" value="C:cytoplasm"/>
    <property type="evidence" value="ECO:0007669"/>
    <property type="project" value="UniProtKB-SubCell"/>
</dbReference>
<dbReference type="InterPro" id="IPR001313">
    <property type="entry name" value="Pumilio_RNA-bd_rpt"/>
</dbReference>
<evidence type="ECO:0000256" key="4">
    <source>
        <dbReference type="ARBA" id="ARBA00022845"/>
    </source>
</evidence>
<evidence type="ECO:0000313" key="9">
    <source>
        <dbReference type="Proteomes" id="UP000436088"/>
    </source>
</evidence>
<dbReference type="InterPro" id="IPR011989">
    <property type="entry name" value="ARM-like"/>
</dbReference>
<dbReference type="InterPro" id="IPR033133">
    <property type="entry name" value="PUM-HD"/>
</dbReference>
<dbReference type="PROSITE" id="PS50303">
    <property type="entry name" value="PUM_HD"/>
    <property type="match status" value="1"/>
</dbReference>
<dbReference type="SMART" id="SM00025">
    <property type="entry name" value="Pumilio"/>
    <property type="match status" value="2"/>
</dbReference>
<evidence type="ECO:0000256" key="6">
    <source>
        <dbReference type="PROSITE-ProRule" id="PRU00317"/>
    </source>
</evidence>
<evidence type="ECO:0000256" key="5">
    <source>
        <dbReference type="ARBA" id="ARBA00022884"/>
    </source>
</evidence>
<sequence>MKQKSLSKSWIFHTNDGNYLVQKLLDLCTEEQRLQIVLTVTKEPGQLVRISLNTYGQQISHVESALRPGILDLVKDLNGNHVLQRCLQCLDKEDNKIIFDAAAKFCVDIAMDAVCGNAALLIPMDNIEKS</sequence>
<keyword evidence="2" id="KW-0963">Cytoplasm</keyword>
<evidence type="ECO:0000259" key="7">
    <source>
        <dbReference type="PROSITE" id="PS50303"/>
    </source>
</evidence>
<evidence type="ECO:0000256" key="1">
    <source>
        <dbReference type="ARBA" id="ARBA00004496"/>
    </source>
</evidence>
<dbReference type="EMBL" id="VEPZ02000230">
    <property type="protein sequence ID" value="KAE8729353.1"/>
    <property type="molecule type" value="Genomic_DNA"/>
</dbReference>
<dbReference type="AlphaFoldDB" id="A0A6A3CJP3"/>
<keyword evidence="3" id="KW-0677">Repeat</keyword>
<organism evidence="8 9">
    <name type="scientific">Hibiscus syriacus</name>
    <name type="common">Rose of Sharon</name>
    <dbReference type="NCBI Taxonomy" id="106335"/>
    <lineage>
        <taxon>Eukaryota</taxon>
        <taxon>Viridiplantae</taxon>
        <taxon>Streptophyta</taxon>
        <taxon>Embryophyta</taxon>
        <taxon>Tracheophyta</taxon>
        <taxon>Spermatophyta</taxon>
        <taxon>Magnoliopsida</taxon>
        <taxon>eudicotyledons</taxon>
        <taxon>Gunneridae</taxon>
        <taxon>Pentapetalae</taxon>
        <taxon>rosids</taxon>
        <taxon>malvids</taxon>
        <taxon>Malvales</taxon>
        <taxon>Malvaceae</taxon>
        <taxon>Malvoideae</taxon>
        <taxon>Hibiscus</taxon>
    </lineage>
</organism>
<dbReference type="GO" id="GO:0003729">
    <property type="term" value="F:mRNA binding"/>
    <property type="evidence" value="ECO:0007669"/>
    <property type="project" value="TreeGrafter"/>
</dbReference>
<feature type="domain" description="PUM-HD" evidence="7">
    <location>
        <begin position="1"/>
        <end position="130"/>
    </location>
</feature>
<dbReference type="Gene3D" id="1.25.10.10">
    <property type="entry name" value="Leucine-rich Repeat Variant"/>
    <property type="match status" value="1"/>
</dbReference>
<dbReference type="PANTHER" id="PTHR12537:SF138">
    <property type="entry name" value="PUMILIO HOMOLOG 7, CHLOROPLASTIC-RELATED"/>
    <property type="match status" value="1"/>
</dbReference>
<dbReference type="PROSITE" id="PS50302">
    <property type="entry name" value="PUM"/>
    <property type="match status" value="1"/>
</dbReference>
<dbReference type="InterPro" id="IPR016024">
    <property type="entry name" value="ARM-type_fold"/>
</dbReference>
<comment type="subcellular location">
    <subcellularLocation>
        <location evidence="1">Cytoplasm</location>
    </subcellularLocation>
</comment>
<reference evidence="8" key="1">
    <citation type="submission" date="2019-09" db="EMBL/GenBank/DDBJ databases">
        <title>Draft genome information of white flower Hibiscus syriacus.</title>
        <authorList>
            <person name="Kim Y.-M."/>
        </authorList>
    </citation>
    <scope>NUCLEOTIDE SEQUENCE [LARGE SCALE GENOMIC DNA]</scope>
    <source>
        <strain evidence="8">YM2019G1</strain>
    </source>
</reference>
<keyword evidence="4" id="KW-0810">Translation regulation</keyword>
<dbReference type="PANTHER" id="PTHR12537">
    <property type="entry name" value="RNA BINDING PROTEIN PUMILIO-RELATED"/>
    <property type="match status" value="1"/>
</dbReference>
<gene>
    <name evidence="8" type="ORF">F3Y22_tig00003721pilonHSYRG00346</name>
</gene>